<dbReference type="GeneID" id="25328340"/>
<organism evidence="1 2">
    <name type="scientific">Exophiala xenobiotica</name>
    <dbReference type="NCBI Taxonomy" id="348802"/>
    <lineage>
        <taxon>Eukaryota</taxon>
        <taxon>Fungi</taxon>
        <taxon>Dikarya</taxon>
        <taxon>Ascomycota</taxon>
        <taxon>Pezizomycotina</taxon>
        <taxon>Eurotiomycetes</taxon>
        <taxon>Chaetothyriomycetidae</taxon>
        <taxon>Chaetothyriales</taxon>
        <taxon>Herpotrichiellaceae</taxon>
        <taxon>Exophiala</taxon>
    </lineage>
</organism>
<accession>A0A0D2BNA8</accession>
<dbReference type="RefSeq" id="XP_013314625.1">
    <property type="nucleotide sequence ID" value="XM_013459171.1"/>
</dbReference>
<dbReference type="HOGENOM" id="CLU_1948840_0_0_1"/>
<dbReference type="AlphaFoldDB" id="A0A0D2BNA8"/>
<gene>
    <name evidence="1" type="ORF">PV05_06432</name>
</gene>
<protein>
    <submittedName>
        <fullName evidence="1">Uncharacterized protein</fullName>
    </submittedName>
</protein>
<evidence type="ECO:0000313" key="2">
    <source>
        <dbReference type="Proteomes" id="UP000054342"/>
    </source>
</evidence>
<dbReference type="EMBL" id="KN847320">
    <property type="protein sequence ID" value="KIW54041.1"/>
    <property type="molecule type" value="Genomic_DNA"/>
</dbReference>
<dbReference type="Proteomes" id="UP000054342">
    <property type="component" value="Unassembled WGS sequence"/>
</dbReference>
<sequence length="129" mass="14396">MTLFPMNASSADFRLKKPDTLDSSLPHSFNILAVSSTIIPQQPRLASHLVHPGKRTQCCCVARSAREPEYPEMYGICSYPRSTRSNQGPPMLRPIPFSTSGVNIKYASKRALGRRSFRAQPDIMLPPYS</sequence>
<reference evidence="1 2" key="1">
    <citation type="submission" date="2015-01" db="EMBL/GenBank/DDBJ databases">
        <title>The Genome Sequence of Exophiala xenobiotica CBS118157.</title>
        <authorList>
            <consortium name="The Broad Institute Genomics Platform"/>
            <person name="Cuomo C."/>
            <person name="de Hoog S."/>
            <person name="Gorbushina A."/>
            <person name="Stielow B."/>
            <person name="Teixiera M."/>
            <person name="Abouelleil A."/>
            <person name="Chapman S.B."/>
            <person name="Priest M."/>
            <person name="Young S.K."/>
            <person name="Wortman J."/>
            <person name="Nusbaum C."/>
            <person name="Birren B."/>
        </authorList>
    </citation>
    <scope>NUCLEOTIDE SEQUENCE [LARGE SCALE GENOMIC DNA]</scope>
    <source>
        <strain evidence="1 2">CBS 118157</strain>
    </source>
</reference>
<evidence type="ECO:0000313" key="1">
    <source>
        <dbReference type="EMBL" id="KIW54041.1"/>
    </source>
</evidence>
<name>A0A0D2BNA8_9EURO</name>
<proteinExistence type="predicted"/>
<keyword evidence="2" id="KW-1185">Reference proteome</keyword>